<gene>
    <name evidence="6" type="primary">ycf33</name>
</gene>
<evidence type="ECO:0000313" key="6">
    <source>
        <dbReference type="EMBL" id="ALG63626.1"/>
    </source>
</evidence>
<sequence length="66" mass="7608">MPDFWENVFRYPRFFISSVIGLLLTILGPLLNLLNRPKTTVIFIILSILSITLLTFTLRLMLGINN</sequence>
<accession>A0A0U2KXD9</accession>
<keyword evidence="6" id="KW-0150">Chloroplast</keyword>
<evidence type="ECO:0000256" key="3">
    <source>
        <dbReference type="ARBA" id="ARBA00021584"/>
    </source>
</evidence>
<comment type="subcellular location">
    <subcellularLocation>
        <location evidence="1">Plastid</location>
    </subcellularLocation>
</comment>
<feature type="transmembrane region" description="Helical" evidence="5">
    <location>
        <begin position="41"/>
        <end position="62"/>
    </location>
</feature>
<dbReference type="AlphaFoldDB" id="A0A0U2KXD9"/>
<protein>
    <recommendedName>
        <fullName evidence="3">Uncharacterized protein ycf33</fullName>
    </recommendedName>
</protein>
<name>A0A0U2KXD9_GUITH</name>
<evidence type="ECO:0000256" key="2">
    <source>
        <dbReference type="ARBA" id="ARBA00010985"/>
    </source>
</evidence>
<keyword evidence="5" id="KW-1133">Transmembrane helix</keyword>
<feature type="transmembrane region" description="Helical" evidence="5">
    <location>
        <begin position="14"/>
        <end position="34"/>
    </location>
</feature>
<dbReference type="EMBL" id="KT428890">
    <property type="protein sequence ID" value="ALG63626.1"/>
    <property type="molecule type" value="Genomic_DNA"/>
</dbReference>
<evidence type="ECO:0000256" key="1">
    <source>
        <dbReference type="ARBA" id="ARBA00004474"/>
    </source>
</evidence>
<keyword evidence="5" id="KW-0812">Transmembrane</keyword>
<geneLocation type="chloroplast" evidence="6"/>
<evidence type="ECO:0000256" key="5">
    <source>
        <dbReference type="SAM" id="Phobius"/>
    </source>
</evidence>
<dbReference type="InterPro" id="IPR008470">
    <property type="entry name" value="Uncharacterised_Ycf33"/>
</dbReference>
<keyword evidence="4 6" id="KW-0934">Plastid</keyword>
<dbReference type="GO" id="GO:0009536">
    <property type="term" value="C:plastid"/>
    <property type="evidence" value="ECO:0007669"/>
    <property type="project" value="UniProtKB-SubCell"/>
</dbReference>
<evidence type="ECO:0000256" key="4">
    <source>
        <dbReference type="ARBA" id="ARBA00022640"/>
    </source>
</evidence>
<dbReference type="Pfam" id="PF05421">
    <property type="entry name" value="DUF751"/>
    <property type="match status" value="1"/>
</dbReference>
<proteinExistence type="inferred from homology"/>
<comment type="similarity">
    <text evidence="2">Belongs to the ycf33 family.</text>
</comment>
<keyword evidence="5" id="KW-0472">Membrane</keyword>
<reference evidence="6" key="1">
    <citation type="journal article" date="2015" name="Mitochondrial DNA">
        <title>The complete chloroplast genome of Guillardia theta strain CCMP2712.</title>
        <authorList>
            <person name="Tang X."/>
            <person name="Bi G."/>
        </authorList>
    </citation>
    <scope>NUCLEOTIDE SEQUENCE</scope>
</reference>
<organism evidence="6">
    <name type="scientific">Guillardia theta</name>
    <name type="common">Cryptophyte</name>
    <name type="synonym">Cryptomonas phi</name>
    <dbReference type="NCBI Taxonomy" id="55529"/>
    <lineage>
        <taxon>Eukaryota</taxon>
        <taxon>Cryptophyceae</taxon>
        <taxon>Pyrenomonadales</taxon>
        <taxon>Geminigeraceae</taxon>
        <taxon>Guillardia</taxon>
    </lineage>
</organism>